<evidence type="ECO:0000313" key="2">
    <source>
        <dbReference type="EMBL" id="OAX31104.1"/>
    </source>
</evidence>
<evidence type="ECO:0000313" key="3">
    <source>
        <dbReference type="Proteomes" id="UP000092154"/>
    </source>
</evidence>
<gene>
    <name evidence="2" type="ORF">K503DRAFT_119634</name>
</gene>
<name>A0A1B7MET5_9AGAM</name>
<keyword evidence="3" id="KW-1185">Reference proteome</keyword>
<dbReference type="Proteomes" id="UP000092154">
    <property type="component" value="Unassembled WGS sequence"/>
</dbReference>
<dbReference type="AlphaFoldDB" id="A0A1B7MET5"/>
<sequence>MKSGSVQVSPATLSTIEICEPTIAPVEPSPYMAPSSDGSISDQSNPATTNGNSRHPPSMDTGALSVTSNTSVNQQTISRTSTVLSLEDNPFAQHVQETYYMVFGPNSSAGSQH</sequence>
<feature type="region of interest" description="Disordered" evidence="1">
    <location>
        <begin position="19"/>
        <end position="74"/>
    </location>
</feature>
<feature type="compositionally biased region" description="Polar residues" evidence="1">
    <location>
        <begin position="64"/>
        <end position="74"/>
    </location>
</feature>
<organism evidence="2 3">
    <name type="scientific">Rhizopogon vinicolor AM-OR11-026</name>
    <dbReference type="NCBI Taxonomy" id="1314800"/>
    <lineage>
        <taxon>Eukaryota</taxon>
        <taxon>Fungi</taxon>
        <taxon>Dikarya</taxon>
        <taxon>Basidiomycota</taxon>
        <taxon>Agaricomycotina</taxon>
        <taxon>Agaricomycetes</taxon>
        <taxon>Agaricomycetidae</taxon>
        <taxon>Boletales</taxon>
        <taxon>Suillineae</taxon>
        <taxon>Rhizopogonaceae</taxon>
        <taxon>Rhizopogon</taxon>
    </lineage>
</organism>
<dbReference type="InParanoid" id="A0A1B7MET5"/>
<feature type="compositionally biased region" description="Polar residues" evidence="1">
    <location>
        <begin position="36"/>
        <end position="55"/>
    </location>
</feature>
<dbReference type="EMBL" id="KV449598">
    <property type="protein sequence ID" value="OAX31104.1"/>
    <property type="molecule type" value="Genomic_DNA"/>
</dbReference>
<protein>
    <submittedName>
        <fullName evidence="2">Uncharacterized protein</fullName>
    </submittedName>
</protein>
<proteinExistence type="predicted"/>
<accession>A0A1B7MET5</accession>
<reference evidence="2 3" key="1">
    <citation type="submission" date="2016-06" db="EMBL/GenBank/DDBJ databases">
        <title>Comparative genomics of the ectomycorrhizal sister species Rhizopogon vinicolor and Rhizopogon vesiculosus (Basidiomycota: Boletales) reveals a divergence of the mating type B locus.</title>
        <authorList>
            <consortium name="DOE Joint Genome Institute"/>
            <person name="Mujic A.B."/>
            <person name="Kuo A."/>
            <person name="Tritt A."/>
            <person name="Lipzen A."/>
            <person name="Chen C."/>
            <person name="Johnson J."/>
            <person name="Sharma A."/>
            <person name="Barry K."/>
            <person name="Grigoriev I.V."/>
            <person name="Spatafora J.W."/>
        </authorList>
    </citation>
    <scope>NUCLEOTIDE SEQUENCE [LARGE SCALE GENOMIC DNA]</scope>
    <source>
        <strain evidence="2 3">AM-OR11-026</strain>
    </source>
</reference>
<evidence type="ECO:0000256" key="1">
    <source>
        <dbReference type="SAM" id="MobiDB-lite"/>
    </source>
</evidence>